<reference evidence="2 3" key="1">
    <citation type="journal article" date="2017" name="Int. J. Syst. Evol. Microbiol.">
        <title>Rouxiella badensis sp. nov. and Rouxiella silvae sp. nov. isolated from peat bog soil in Germany and emendation of the genus description.</title>
        <authorList>
            <person name="Le Fleche-Mateos A."/>
            <person name="Kugler J.H."/>
            <person name="Hansen S.H."/>
            <person name="Syldatk C."/>
            <person name="Hausmann R."/>
            <person name="Lomprez F."/>
            <person name="Vandenbogaert M."/>
            <person name="Manuguerra J.C."/>
            <person name="Grimont P.A."/>
        </authorList>
    </citation>
    <scope>NUCLEOTIDE SEQUENCE [LARGE SCALE GENOMIC DNA]</scope>
    <source>
        <strain evidence="2 3">213</strain>
    </source>
</reference>
<dbReference type="Proteomes" id="UP000192722">
    <property type="component" value="Unassembled WGS sequence"/>
</dbReference>
<keyword evidence="3" id="KW-1185">Reference proteome</keyword>
<name>A0ABX3U6Y1_9GAMM</name>
<dbReference type="InterPro" id="IPR013762">
    <property type="entry name" value="Integrase-like_cat_sf"/>
</dbReference>
<evidence type="ECO:0000313" key="2">
    <source>
        <dbReference type="EMBL" id="ORJ23330.1"/>
    </source>
</evidence>
<sequence>MATGGRWGDTLQRISGHANIQQTMTYAHFAHDLLEDAVTLNPIAGRSL</sequence>
<accession>A0ABX3U6Y1</accession>
<evidence type="ECO:0000256" key="1">
    <source>
        <dbReference type="ARBA" id="ARBA00023172"/>
    </source>
</evidence>
<evidence type="ECO:0000313" key="3">
    <source>
        <dbReference type="Proteomes" id="UP000192722"/>
    </source>
</evidence>
<protein>
    <submittedName>
        <fullName evidence="2">Integrase</fullName>
    </submittedName>
</protein>
<organism evidence="2 3">
    <name type="scientific">Rouxiella silvae</name>
    <dbReference type="NCBI Taxonomy" id="1646373"/>
    <lineage>
        <taxon>Bacteria</taxon>
        <taxon>Pseudomonadati</taxon>
        <taxon>Pseudomonadota</taxon>
        <taxon>Gammaproteobacteria</taxon>
        <taxon>Enterobacterales</taxon>
        <taxon>Yersiniaceae</taxon>
        <taxon>Rouxiella</taxon>
    </lineage>
</organism>
<comment type="caution">
    <text evidence="2">The sequence shown here is derived from an EMBL/GenBank/DDBJ whole genome shotgun (WGS) entry which is preliminary data.</text>
</comment>
<dbReference type="SUPFAM" id="SSF56349">
    <property type="entry name" value="DNA breaking-rejoining enzymes"/>
    <property type="match status" value="1"/>
</dbReference>
<dbReference type="EMBL" id="MRWD01000001">
    <property type="protein sequence ID" value="ORJ23330.1"/>
    <property type="molecule type" value="Genomic_DNA"/>
</dbReference>
<proteinExistence type="predicted"/>
<keyword evidence="1" id="KW-0233">DNA recombination</keyword>
<dbReference type="Gene3D" id="1.10.443.10">
    <property type="entry name" value="Intergrase catalytic core"/>
    <property type="match status" value="1"/>
</dbReference>
<gene>
    <name evidence="2" type="ORF">BS639_00545</name>
</gene>
<dbReference type="InterPro" id="IPR011010">
    <property type="entry name" value="DNA_brk_join_enz"/>
</dbReference>